<gene>
    <name evidence="1" type="ORF">PCOR1329_LOCUS38499</name>
</gene>
<keyword evidence="2" id="KW-1185">Reference proteome</keyword>
<evidence type="ECO:0000313" key="2">
    <source>
        <dbReference type="Proteomes" id="UP001189429"/>
    </source>
</evidence>
<reference evidence="1" key="1">
    <citation type="submission" date="2023-10" db="EMBL/GenBank/DDBJ databases">
        <authorList>
            <person name="Chen Y."/>
            <person name="Shah S."/>
            <person name="Dougan E. K."/>
            <person name="Thang M."/>
            <person name="Chan C."/>
        </authorList>
    </citation>
    <scope>NUCLEOTIDE SEQUENCE [LARGE SCALE GENOMIC DNA]</scope>
</reference>
<organism evidence="1 2">
    <name type="scientific">Prorocentrum cordatum</name>
    <dbReference type="NCBI Taxonomy" id="2364126"/>
    <lineage>
        <taxon>Eukaryota</taxon>
        <taxon>Sar</taxon>
        <taxon>Alveolata</taxon>
        <taxon>Dinophyceae</taxon>
        <taxon>Prorocentrales</taxon>
        <taxon>Prorocentraceae</taxon>
        <taxon>Prorocentrum</taxon>
    </lineage>
</organism>
<dbReference type="EMBL" id="CAUYUJ010014661">
    <property type="protein sequence ID" value="CAK0844408.1"/>
    <property type="molecule type" value="Genomic_DNA"/>
</dbReference>
<comment type="caution">
    <text evidence="1">The sequence shown here is derived from an EMBL/GenBank/DDBJ whole genome shotgun (WGS) entry which is preliminary data.</text>
</comment>
<name>A0ABN9TFA2_9DINO</name>
<accession>A0ABN9TFA2</accession>
<evidence type="ECO:0000313" key="1">
    <source>
        <dbReference type="EMBL" id="CAK0844408.1"/>
    </source>
</evidence>
<feature type="non-terminal residue" evidence="1">
    <location>
        <position position="1"/>
    </location>
</feature>
<protein>
    <submittedName>
        <fullName evidence="1">Uncharacterized protein</fullName>
    </submittedName>
</protein>
<proteinExistence type="predicted"/>
<dbReference type="Proteomes" id="UP001189429">
    <property type="component" value="Unassembled WGS sequence"/>
</dbReference>
<sequence>ALLPYDPTHDSLCSWVSQWTLSLLAGGLFRGRVLMYPAVSLFNPGHGGYPKTDCMKHLTEAAERVRRAAPQRVRSCFPDPPPPSVIFVEGKVQLGSYLPWGSVQKKLGVNYSDARLSDIAPCDDEPTVQALAEPARASWCRGCSLKQIIVLLQMMIADKPIHPPNWNELGVRLLSLGSDIGTVTSAFWCFTVASRLVQVSEKPAIHEVDRNVFDTRAFLENHGVQIPDMTQEAAWQERGGPLMDRVLPPLLELPVPVSDLPGPGMERALSDVRIRHLVEHLT</sequence>
<feature type="non-terminal residue" evidence="1">
    <location>
        <position position="282"/>
    </location>
</feature>